<reference evidence="8 11" key="1">
    <citation type="journal article" date="2019" name="Int. J. Syst. Evol. Microbiol.">
        <title>The Global Catalogue of Microorganisms (GCM) 10K type strain sequencing project: providing services to taxonomists for standard genome sequencing and annotation.</title>
        <authorList>
            <consortium name="The Broad Institute Genomics Platform"/>
            <consortium name="The Broad Institute Genome Sequencing Center for Infectious Disease"/>
            <person name="Wu L."/>
            <person name="Ma J."/>
        </authorList>
    </citation>
    <scope>NUCLEOTIDE SEQUENCE [LARGE SCALE GENOMIC DNA]</scope>
    <source>
        <strain evidence="8 11">JCM 10667</strain>
    </source>
</reference>
<feature type="signal peptide" evidence="6">
    <location>
        <begin position="1"/>
        <end position="29"/>
    </location>
</feature>
<dbReference type="InterPro" id="IPR001818">
    <property type="entry name" value="Pept_M10_metallopeptidase"/>
</dbReference>
<dbReference type="GO" id="GO:0006508">
    <property type="term" value="P:proteolysis"/>
    <property type="evidence" value="ECO:0007669"/>
    <property type="project" value="UniProtKB-KW"/>
</dbReference>
<proteinExistence type="predicted"/>
<dbReference type="GO" id="GO:0004222">
    <property type="term" value="F:metalloendopeptidase activity"/>
    <property type="evidence" value="ECO:0007669"/>
    <property type="project" value="InterPro"/>
</dbReference>
<feature type="compositionally biased region" description="Low complexity" evidence="5">
    <location>
        <begin position="156"/>
        <end position="165"/>
    </location>
</feature>
<comment type="caution">
    <text evidence="9">The sequence shown here is derived from an EMBL/GenBank/DDBJ whole genome shotgun (WGS) entry which is preliminary data.</text>
</comment>
<feature type="domain" description="Peptidase M10 metallopeptidase" evidence="7">
    <location>
        <begin position="295"/>
        <end position="363"/>
    </location>
</feature>
<dbReference type="InterPro" id="IPR024079">
    <property type="entry name" value="MetalloPept_cat_dom_sf"/>
</dbReference>
<evidence type="ECO:0000256" key="4">
    <source>
        <dbReference type="ARBA" id="ARBA00022833"/>
    </source>
</evidence>
<evidence type="ECO:0000313" key="9">
    <source>
        <dbReference type="EMBL" id="MBB4772268.1"/>
    </source>
</evidence>
<keyword evidence="1" id="KW-0645">Protease</keyword>
<keyword evidence="11" id="KW-1185">Reference proteome</keyword>
<protein>
    <recommendedName>
        <fullName evidence="7">Peptidase M10 metallopeptidase domain-containing protein</fullName>
    </recommendedName>
</protein>
<evidence type="ECO:0000256" key="5">
    <source>
        <dbReference type="SAM" id="MobiDB-lite"/>
    </source>
</evidence>
<dbReference type="GO" id="GO:0031012">
    <property type="term" value="C:extracellular matrix"/>
    <property type="evidence" value="ECO:0007669"/>
    <property type="project" value="InterPro"/>
</dbReference>
<dbReference type="Proteomes" id="UP000549343">
    <property type="component" value="Unassembled WGS sequence"/>
</dbReference>
<keyword evidence="4" id="KW-0862">Zinc</keyword>
<evidence type="ECO:0000256" key="2">
    <source>
        <dbReference type="ARBA" id="ARBA00022723"/>
    </source>
</evidence>
<reference evidence="8" key="3">
    <citation type="submission" date="2023-12" db="EMBL/GenBank/DDBJ databases">
        <authorList>
            <person name="Sun Q."/>
            <person name="Inoue M."/>
        </authorList>
    </citation>
    <scope>NUCLEOTIDE SEQUENCE</scope>
    <source>
        <strain evidence="8">JCM 10667</strain>
    </source>
</reference>
<evidence type="ECO:0000313" key="11">
    <source>
        <dbReference type="Proteomes" id="UP001501427"/>
    </source>
</evidence>
<feature type="region of interest" description="Disordered" evidence="5">
    <location>
        <begin position="143"/>
        <end position="165"/>
    </location>
</feature>
<dbReference type="Pfam" id="PF00413">
    <property type="entry name" value="Peptidase_M10"/>
    <property type="match status" value="1"/>
</dbReference>
<dbReference type="SUPFAM" id="SSF55486">
    <property type="entry name" value="Metalloproteases ('zincins'), catalytic domain"/>
    <property type="match status" value="1"/>
</dbReference>
<dbReference type="RefSeq" id="WP_184879571.1">
    <property type="nucleotide sequence ID" value="NZ_BAAAHD010000067.1"/>
</dbReference>
<sequence length="365" mass="37180">MHGYSREFRRAAVTAAVAAMVVGTVTAGAGPGTVTADPGPVGPGNVTAGTGPVGPGTVHAGAGPVGAGPRPPAWCKPGGTLQTRAMPRHVKIADCDLRGRTVRGVNGITAVVPADGTSLVAHALRTTGGGAELRIDVDGRTGRVSFSTSDERVPQGRPRGARAPANACQDGAYRLEGSRWPRGSTVLWRHYPGQRGLPVNGIIRGVSNMAGARTDCAAGGRFSPSPNVSTRHAGRAAAAPDITRNAGCGTRDRSNTFGWLAMTGAGSNILAATCVWYRGSSTLETDMALQEQGKRWWSGGSCTAGSYSTEAVATHEAGHVLGLGHVGGANHTRLTMAPSVAACDNGLATLGRGDYNGLMALYGAR</sequence>
<dbReference type="AlphaFoldDB" id="A0A7W7MV77"/>
<dbReference type="EMBL" id="BAAAHD010000067">
    <property type="protein sequence ID" value="GAA0588949.1"/>
    <property type="molecule type" value="Genomic_DNA"/>
</dbReference>
<keyword evidence="2" id="KW-0479">Metal-binding</keyword>
<dbReference type="EMBL" id="JACHMV010000001">
    <property type="protein sequence ID" value="MBB4772268.1"/>
    <property type="molecule type" value="Genomic_DNA"/>
</dbReference>
<evidence type="ECO:0000256" key="6">
    <source>
        <dbReference type="SAM" id="SignalP"/>
    </source>
</evidence>
<accession>A0A7W7MV77</accession>
<name>A0A7W7MV77_9ACTN</name>
<evidence type="ECO:0000259" key="7">
    <source>
        <dbReference type="Pfam" id="PF00413"/>
    </source>
</evidence>
<dbReference type="Gene3D" id="3.40.390.10">
    <property type="entry name" value="Collagenase (Catalytic Domain)"/>
    <property type="match status" value="1"/>
</dbReference>
<keyword evidence="3" id="KW-0378">Hydrolase</keyword>
<evidence type="ECO:0000256" key="3">
    <source>
        <dbReference type="ARBA" id="ARBA00022801"/>
    </source>
</evidence>
<dbReference type="GO" id="GO:0008270">
    <property type="term" value="F:zinc ion binding"/>
    <property type="evidence" value="ECO:0007669"/>
    <property type="project" value="InterPro"/>
</dbReference>
<dbReference type="Proteomes" id="UP001501427">
    <property type="component" value="Unassembled WGS sequence"/>
</dbReference>
<keyword evidence="6" id="KW-0732">Signal</keyword>
<feature type="chain" id="PRO_5039717229" description="Peptidase M10 metallopeptidase domain-containing protein" evidence="6">
    <location>
        <begin position="30"/>
        <end position="365"/>
    </location>
</feature>
<reference evidence="9 10" key="2">
    <citation type="submission" date="2020-08" db="EMBL/GenBank/DDBJ databases">
        <title>Sequencing the genomes of 1000 actinobacteria strains.</title>
        <authorList>
            <person name="Klenk H.-P."/>
        </authorList>
    </citation>
    <scope>NUCLEOTIDE SEQUENCE [LARGE SCALE GENOMIC DNA]</scope>
    <source>
        <strain evidence="9 10">DSM 44772</strain>
    </source>
</reference>
<gene>
    <name evidence="9" type="ORF">F4557_000686</name>
    <name evidence="8" type="ORF">GCM10009546_59190</name>
</gene>
<evidence type="ECO:0000256" key="1">
    <source>
        <dbReference type="ARBA" id="ARBA00022670"/>
    </source>
</evidence>
<evidence type="ECO:0000313" key="8">
    <source>
        <dbReference type="EMBL" id="GAA0588949.1"/>
    </source>
</evidence>
<organism evidence="9 10">
    <name type="scientific">Actinomadura livida</name>
    <dbReference type="NCBI Taxonomy" id="79909"/>
    <lineage>
        <taxon>Bacteria</taxon>
        <taxon>Bacillati</taxon>
        <taxon>Actinomycetota</taxon>
        <taxon>Actinomycetes</taxon>
        <taxon>Streptosporangiales</taxon>
        <taxon>Thermomonosporaceae</taxon>
        <taxon>Actinomadura</taxon>
    </lineage>
</organism>
<evidence type="ECO:0000313" key="10">
    <source>
        <dbReference type="Proteomes" id="UP000549343"/>
    </source>
</evidence>